<evidence type="ECO:0000256" key="1">
    <source>
        <dbReference type="SAM" id="SignalP"/>
    </source>
</evidence>
<dbReference type="RefSeq" id="WP_093023495.1">
    <property type="nucleotide sequence ID" value="NZ_FPBK01000002.1"/>
</dbReference>
<dbReference type="AlphaFoldDB" id="A0A1I7FLQ6"/>
<dbReference type="STRING" id="1224947.SAMN05216480_1029"/>
<dbReference type="Proteomes" id="UP000199138">
    <property type="component" value="Unassembled WGS sequence"/>
</dbReference>
<dbReference type="NCBIfam" id="TIGR04131">
    <property type="entry name" value="Bac_Flav_CTERM"/>
    <property type="match status" value="1"/>
</dbReference>
<dbReference type="OrthoDB" id="9765926at2"/>
<keyword evidence="1" id="KW-0732">Signal</keyword>
<dbReference type="NCBIfam" id="NF038133">
    <property type="entry name" value="choice_anch_L"/>
    <property type="match status" value="1"/>
</dbReference>
<dbReference type="InterPro" id="IPR049804">
    <property type="entry name" value="Choice_anch_L"/>
</dbReference>
<reference evidence="3" key="1">
    <citation type="submission" date="2016-10" db="EMBL/GenBank/DDBJ databases">
        <authorList>
            <person name="Varghese N."/>
            <person name="Submissions S."/>
        </authorList>
    </citation>
    <scope>NUCLEOTIDE SEQUENCE [LARGE SCALE GENOMIC DNA]</scope>
    <source>
        <strain evidence="3">CGMCC 1.12333</strain>
    </source>
</reference>
<protein>
    <submittedName>
        <fullName evidence="2">Gliding motility-associated C-terminal domain-containing protein</fullName>
    </submittedName>
</protein>
<gene>
    <name evidence="2" type="ORF">SAMN05216480_1029</name>
</gene>
<sequence length="767" mass="84338">MKYFLLILLISFSLANAQSITTDANSYTPQELIEDILINSSCIENINVTNAVSGDFGASMKSYGYFNATGTDFPFESGIVMSTGRLDNVPGPNNSLSDDDAANWGSDADLNSILDINNTTNATVLEFDFTPNANTIKFNYIFASEEYQEGNSNTCIYSDVFAFLIKPENGDYTNIAVVPGTNTPVQVTTVHPEIPGGCSAENENYFGSFNNNNVPINFNGQTAVLTAEATVTPNTTYHIKLVIADEQNYRYDSAVFLEAESFDISAELGMDHTIENGNPLCDDETFLLTPEFIQNAQSFSWYLDGNLISGENESSLEIDQAGTYSVQVILESGCIANDEVVIEYAESAAVENTILTQCDDDNDGLTVYNLHNADPAITGNNQNIQITGYYLSLYNAENENYPIANPDAFYNASPGQIVYAAVANQFGCSAIASIELSTVSNEIPTITLTECDDQDNDGFASFSLSDSEQIIATYVSAQFDIHYFESVEDAILYNNELSSTTYINNVANQQTIYARVQTDTGCYGIVSIVLVVNRAPAIGEDQEIIYCENTYPASITLYSGLQGNTSNFEFLWNTGATTPTIHINEAGSYSVEVTNNNGCSATRNFNVLTSSLPNISYDITGNVGNYNVTITAEGSGNYLYSIDEQSFDIENTFFQVSPGEHTIYVTDTNGCGTAEITFYIIDFPNYFTPNNDGVNDTWNVLYNNNYSSAIQYIEIFDRYGKLITILSPQSAGWDGTFNGLKLPSDDYWFSVHLQENIVYRRNFSLKR</sequence>
<keyword evidence="3" id="KW-1185">Reference proteome</keyword>
<evidence type="ECO:0000313" key="2">
    <source>
        <dbReference type="EMBL" id="SFU37110.1"/>
    </source>
</evidence>
<dbReference type="InterPro" id="IPR026341">
    <property type="entry name" value="T9SS_type_B"/>
</dbReference>
<name>A0A1I7FLQ6_9FLAO</name>
<dbReference type="EMBL" id="FPBK01000002">
    <property type="protein sequence ID" value="SFU37110.1"/>
    <property type="molecule type" value="Genomic_DNA"/>
</dbReference>
<feature type="signal peptide" evidence="1">
    <location>
        <begin position="1"/>
        <end position="17"/>
    </location>
</feature>
<dbReference type="Pfam" id="PF13585">
    <property type="entry name" value="CHU_C"/>
    <property type="match status" value="1"/>
</dbReference>
<organism evidence="2 3">
    <name type="scientific">Pustulibacterium marinum</name>
    <dbReference type="NCBI Taxonomy" id="1224947"/>
    <lineage>
        <taxon>Bacteria</taxon>
        <taxon>Pseudomonadati</taxon>
        <taxon>Bacteroidota</taxon>
        <taxon>Flavobacteriia</taxon>
        <taxon>Flavobacteriales</taxon>
        <taxon>Flavobacteriaceae</taxon>
        <taxon>Pustulibacterium</taxon>
    </lineage>
</organism>
<evidence type="ECO:0000313" key="3">
    <source>
        <dbReference type="Proteomes" id="UP000199138"/>
    </source>
</evidence>
<feature type="chain" id="PRO_5011442511" evidence="1">
    <location>
        <begin position="18"/>
        <end position="767"/>
    </location>
</feature>
<accession>A0A1I7FLQ6</accession>
<proteinExistence type="predicted"/>